<accession>A0A8X7VEL4</accession>
<feature type="compositionally biased region" description="Basic and acidic residues" evidence="7">
    <location>
        <begin position="1"/>
        <end position="13"/>
    </location>
</feature>
<evidence type="ECO:0000256" key="1">
    <source>
        <dbReference type="ARBA" id="ARBA00009469"/>
    </source>
</evidence>
<dbReference type="EC" id="2.3.1.97" evidence="2 5"/>
<evidence type="ECO:0000313" key="12">
    <source>
        <dbReference type="Proteomes" id="UP000886595"/>
    </source>
</evidence>
<evidence type="ECO:0000259" key="10">
    <source>
        <dbReference type="Pfam" id="PF02799"/>
    </source>
</evidence>
<gene>
    <name evidence="11" type="ORF">Bca52824_029472</name>
</gene>
<protein>
    <recommendedName>
        <fullName evidence="2 5">Glycylpeptide N-tetradecanoyltransferase</fullName>
        <ecNumber evidence="2 5">2.3.1.97</ecNumber>
    </recommendedName>
</protein>
<feature type="domain" description="Glycylpeptide N-tetradecanoyltransferase N-terminal" evidence="9">
    <location>
        <begin position="78"/>
        <end position="231"/>
    </location>
</feature>
<evidence type="ECO:0000256" key="7">
    <source>
        <dbReference type="SAM" id="MobiDB-lite"/>
    </source>
</evidence>
<evidence type="ECO:0000256" key="2">
    <source>
        <dbReference type="ARBA" id="ARBA00012923"/>
    </source>
</evidence>
<evidence type="ECO:0000313" key="11">
    <source>
        <dbReference type="EMBL" id="KAG2309724.1"/>
    </source>
</evidence>
<dbReference type="Pfam" id="PF02799">
    <property type="entry name" value="NMT_C"/>
    <property type="match status" value="1"/>
</dbReference>
<evidence type="ECO:0000256" key="4">
    <source>
        <dbReference type="ARBA" id="ARBA00023315"/>
    </source>
</evidence>
<comment type="catalytic activity">
    <reaction evidence="5">
        <text>N-terminal glycyl-[protein] + tetradecanoyl-CoA = N-tetradecanoylglycyl-[protein] + CoA + H(+)</text>
        <dbReference type="Rhea" id="RHEA:15521"/>
        <dbReference type="Rhea" id="RHEA-COMP:12666"/>
        <dbReference type="Rhea" id="RHEA-COMP:12667"/>
        <dbReference type="ChEBI" id="CHEBI:15378"/>
        <dbReference type="ChEBI" id="CHEBI:57287"/>
        <dbReference type="ChEBI" id="CHEBI:57385"/>
        <dbReference type="ChEBI" id="CHEBI:64723"/>
        <dbReference type="ChEBI" id="CHEBI:133050"/>
        <dbReference type="EC" id="2.3.1.97"/>
    </reaction>
</comment>
<dbReference type="SUPFAM" id="SSF55729">
    <property type="entry name" value="Acyl-CoA N-acyltransferases (Nat)"/>
    <property type="match status" value="2"/>
</dbReference>
<dbReference type="GO" id="GO:0004379">
    <property type="term" value="F:glycylpeptide N-tetradecanoyltransferase activity"/>
    <property type="evidence" value="ECO:0007669"/>
    <property type="project" value="UniProtKB-EC"/>
</dbReference>
<evidence type="ECO:0000256" key="5">
    <source>
        <dbReference type="RuleBase" id="RU000586"/>
    </source>
</evidence>
<dbReference type="InterPro" id="IPR016181">
    <property type="entry name" value="Acyl_CoA_acyltransferase"/>
</dbReference>
<dbReference type="OrthoDB" id="60315at2759"/>
<keyword evidence="8" id="KW-1133">Transmembrane helix</keyword>
<keyword evidence="12" id="KW-1185">Reference proteome</keyword>
<reference evidence="11 12" key="1">
    <citation type="submission" date="2020-02" db="EMBL/GenBank/DDBJ databases">
        <authorList>
            <person name="Ma Q."/>
            <person name="Huang Y."/>
            <person name="Song X."/>
            <person name="Pei D."/>
        </authorList>
    </citation>
    <scope>NUCLEOTIDE SEQUENCE [LARGE SCALE GENOMIC DNA]</scope>
    <source>
        <strain evidence="11">Sxm20200214</strain>
        <tissue evidence="11">Leaf</tissue>
    </source>
</reference>
<comment type="similarity">
    <text evidence="1 6">Belongs to the NMT family.</text>
</comment>
<proteinExistence type="inferred from homology"/>
<dbReference type="Gene3D" id="3.40.630.170">
    <property type="match status" value="1"/>
</dbReference>
<comment type="function">
    <text evidence="5">Adds a myristoyl group to the N-terminal glycine residue of certain cellular proteins.</text>
</comment>
<evidence type="ECO:0000256" key="6">
    <source>
        <dbReference type="RuleBase" id="RU004178"/>
    </source>
</evidence>
<dbReference type="PIRSF" id="PIRSF015892">
    <property type="entry name" value="N-myristl_transf"/>
    <property type="match status" value="1"/>
</dbReference>
<dbReference type="InterPro" id="IPR000903">
    <property type="entry name" value="NMT"/>
</dbReference>
<dbReference type="AlphaFoldDB" id="A0A8X7VEL4"/>
<keyword evidence="3 5" id="KW-0808">Transferase</keyword>
<dbReference type="InterPro" id="IPR022677">
    <property type="entry name" value="NMT_C"/>
</dbReference>
<evidence type="ECO:0000256" key="8">
    <source>
        <dbReference type="SAM" id="Phobius"/>
    </source>
</evidence>
<dbReference type="PANTHER" id="PTHR11377">
    <property type="entry name" value="N-MYRISTOYL TRANSFERASE"/>
    <property type="match status" value="1"/>
</dbReference>
<keyword evidence="8" id="KW-0812">Transmembrane</keyword>
<feature type="transmembrane region" description="Helical" evidence="8">
    <location>
        <begin position="213"/>
        <end position="235"/>
    </location>
</feature>
<keyword evidence="8" id="KW-0472">Membrane</keyword>
<name>A0A8X7VEL4_BRACI</name>
<dbReference type="InterPro" id="IPR022676">
    <property type="entry name" value="NMT_N"/>
</dbReference>
<evidence type="ECO:0000259" key="9">
    <source>
        <dbReference type="Pfam" id="PF01233"/>
    </source>
</evidence>
<dbReference type="EMBL" id="JAAMPC010000006">
    <property type="protein sequence ID" value="KAG2309724.1"/>
    <property type="molecule type" value="Genomic_DNA"/>
</dbReference>
<sequence>MKKERGKKKVVDEVKEEEDPPRSAEEAKQAQLIKDITSRCQMYNDDADSTHNFWVTQPMERLSDIQDLSLEDGPIVVTRSEVKQDPYALPSNYEWIDCDLNCDDMSSQVAVMLTQNFTARGYMLRETYSKDFLRWALQPPNYYASWHFGVCVKRSKKLVAFIGGVPSRIRVRGNKEVVNMAAVKILCVHEKLRSQKLGALMMREMNRRVQSQNIWQGIFASGVIVPTPISTYTYWTRILNVKKLLAFGVWMSQSPDGKDMSVETAEKLYKVPGKMVTPGFRKMLPSDVSAVTQLIGQYLSQFEVAEYFTSEQVQHFLLPRQGVIDSYVVVNAVTSSVSDFCSFYTFYYSCESQKEPVKFAYSFYNIATTMPLVQLMMDALAMAKKEKFDTFAAADIMENGIFLEKLKFEATPNRKHLYLYNQRLKTGVKASNVGVVLI</sequence>
<comment type="caution">
    <text evidence="11">The sequence shown here is derived from an EMBL/GenBank/DDBJ whole genome shotgun (WGS) entry which is preliminary data.</text>
</comment>
<dbReference type="GO" id="GO:0005737">
    <property type="term" value="C:cytoplasm"/>
    <property type="evidence" value="ECO:0007669"/>
    <property type="project" value="TreeGrafter"/>
</dbReference>
<dbReference type="PANTHER" id="PTHR11377:SF22">
    <property type="entry name" value="GLYCYLPEPTIDE N-TETRADECANOYLTRANSFERASE"/>
    <property type="match status" value="1"/>
</dbReference>
<feature type="region of interest" description="Disordered" evidence="7">
    <location>
        <begin position="1"/>
        <end position="29"/>
    </location>
</feature>
<organism evidence="11 12">
    <name type="scientific">Brassica carinata</name>
    <name type="common">Ethiopian mustard</name>
    <name type="synonym">Abyssinian cabbage</name>
    <dbReference type="NCBI Taxonomy" id="52824"/>
    <lineage>
        <taxon>Eukaryota</taxon>
        <taxon>Viridiplantae</taxon>
        <taxon>Streptophyta</taxon>
        <taxon>Embryophyta</taxon>
        <taxon>Tracheophyta</taxon>
        <taxon>Spermatophyta</taxon>
        <taxon>Magnoliopsida</taxon>
        <taxon>eudicotyledons</taxon>
        <taxon>Gunneridae</taxon>
        <taxon>Pentapetalae</taxon>
        <taxon>rosids</taxon>
        <taxon>malvids</taxon>
        <taxon>Brassicales</taxon>
        <taxon>Brassicaceae</taxon>
        <taxon>Brassiceae</taxon>
        <taxon>Brassica</taxon>
    </lineage>
</organism>
<feature type="domain" description="Glycylpeptide N-tetradecanoyltransferase C-terminal" evidence="10">
    <location>
        <begin position="258"/>
        <end position="435"/>
    </location>
</feature>
<dbReference type="Pfam" id="PF01233">
    <property type="entry name" value="NMT"/>
    <property type="match status" value="1"/>
</dbReference>
<evidence type="ECO:0000256" key="3">
    <source>
        <dbReference type="ARBA" id="ARBA00022679"/>
    </source>
</evidence>
<keyword evidence="4 5" id="KW-0012">Acyltransferase</keyword>
<dbReference type="Proteomes" id="UP000886595">
    <property type="component" value="Unassembled WGS sequence"/>
</dbReference>